<dbReference type="PANTHER" id="PTHR45138">
    <property type="entry name" value="REGULATORY COMPONENTS OF SENSORY TRANSDUCTION SYSTEM"/>
    <property type="match status" value="1"/>
</dbReference>
<dbReference type="PATRIC" id="fig|1365257.3.peg.2237"/>
<dbReference type="PANTHER" id="PTHR45138:SF9">
    <property type="entry name" value="DIGUANYLATE CYCLASE DGCM-RELATED"/>
    <property type="match status" value="1"/>
</dbReference>
<protein>
    <recommendedName>
        <fullName evidence="2">diguanylate cyclase</fullName>
        <ecNumber evidence="2">2.7.7.65</ecNumber>
    </recommendedName>
</protein>
<dbReference type="InterPro" id="IPR000160">
    <property type="entry name" value="GGDEF_dom"/>
</dbReference>
<dbReference type="PROSITE" id="PS50887">
    <property type="entry name" value="GGDEF"/>
    <property type="match status" value="1"/>
</dbReference>
<dbReference type="InterPro" id="IPR029787">
    <property type="entry name" value="Nucleotide_cyclase"/>
</dbReference>
<dbReference type="EC" id="2.7.7.65" evidence="2"/>
<dbReference type="NCBIfam" id="TIGR00254">
    <property type="entry name" value="GGDEF"/>
    <property type="match status" value="1"/>
</dbReference>
<dbReference type="CDD" id="cd01949">
    <property type="entry name" value="GGDEF"/>
    <property type="match status" value="1"/>
</dbReference>
<dbReference type="Proteomes" id="UP000076661">
    <property type="component" value="Unassembled WGS sequence"/>
</dbReference>
<dbReference type="SUPFAM" id="SSF55073">
    <property type="entry name" value="Nucleotide cyclase"/>
    <property type="match status" value="1"/>
</dbReference>
<gene>
    <name evidence="6" type="ORF">N478_17720</name>
</gene>
<reference evidence="6 7" key="1">
    <citation type="submission" date="2013-07" db="EMBL/GenBank/DDBJ databases">
        <title>Comparative Genomic and Metabolomic Analysis of Twelve Strains of Pseudoalteromonas luteoviolacea.</title>
        <authorList>
            <person name="Vynne N.G."/>
            <person name="Mansson M."/>
            <person name="Gram L."/>
        </authorList>
    </citation>
    <scope>NUCLEOTIDE SEQUENCE [LARGE SCALE GENOMIC DNA]</scope>
    <source>
        <strain evidence="6 7">S4060-1</strain>
    </source>
</reference>
<sequence>MIRSLQSLLYSAINIGCDSDEANIHKVRVTNTLAFVAATIACINIILFGMLSHSLITGVMNTGLLAICLSAVYLQHRRLYYIARMVLLLSIIGYIFIHANWVVGKNLGVQSTFFTLLPLPWLLLEDHRKRTKIVLSFLCCSCYFYIQYHQPVAPLISFQSSYQSVLQVGSELLAMLVLIVLAITFDNDRNKYENRLRQLATEDPLTGLANRTKLLAEGNRVLAYAKRHQEPLCIALLDIDHFKSVNDKYGHSHGDTSLKIIAKLLANNLRESDLVARYGGEEFALILPSVNLSQATNVLNKLREQIALTPICYGDVCINCSASFGVTQLNNPKQQLTELFDQADEALYLAKNQGRNCVAAFGVPAQA</sequence>
<dbReference type="SMART" id="SM00267">
    <property type="entry name" value="GGDEF"/>
    <property type="match status" value="1"/>
</dbReference>
<dbReference type="GO" id="GO:0052621">
    <property type="term" value="F:diguanylate cyclase activity"/>
    <property type="evidence" value="ECO:0007669"/>
    <property type="project" value="UniProtKB-EC"/>
</dbReference>
<dbReference type="AlphaFoldDB" id="A0A162B6I0"/>
<comment type="cofactor">
    <cofactor evidence="1">
        <name>Mg(2+)</name>
        <dbReference type="ChEBI" id="CHEBI:18420"/>
    </cofactor>
</comment>
<organism evidence="6 7">
    <name type="scientific">Pseudoalteromonas luteoviolacea S4060-1</name>
    <dbReference type="NCBI Taxonomy" id="1365257"/>
    <lineage>
        <taxon>Bacteria</taxon>
        <taxon>Pseudomonadati</taxon>
        <taxon>Pseudomonadota</taxon>
        <taxon>Gammaproteobacteria</taxon>
        <taxon>Alteromonadales</taxon>
        <taxon>Pseudoalteromonadaceae</taxon>
        <taxon>Pseudoalteromonas</taxon>
    </lineage>
</organism>
<name>A0A162B6I0_9GAMM</name>
<comment type="caution">
    <text evidence="6">The sequence shown here is derived from an EMBL/GenBank/DDBJ whole genome shotgun (WGS) entry which is preliminary data.</text>
</comment>
<evidence type="ECO:0000313" key="7">
    <source>
        <dbReference type="Proteomes" id="UP000076661"/>
    </source>
</evidence>
<dbReference type="Gene3D" id="3.30.70.270">
    <property type="match status" value="1"/>
</dbReference>
<evidence type="ECO:0000256" key="2">
    <source>
        <dbReference type="ARBA" id="ARBA00012528"/>
    </source>
</evidence>
<dbReference type="EMBL" id="AUXX01000015">
    <property type="protein sequence ID" value="KZN67261.1"/>
    <property type="molecule type" value="Genomic_DNA"/>
</dbReference>
<dbReference type="InterPro" id="IPR043128">
    <property type="entry name" value="Rev_trsase/Diguanyl_cyclase"/>
</dbReference>
<proteinExistence type="predicted"/>
<keyword evidence="4" id="KW-0812">Transmembrane</keyword>
<keyword evidence="4" id="KW-1133">Transmembrane helix</keyword>
<dbReference type="RefSeq" id="WP_063381064.1">
    <property type="nucleotide sequence ID" value="NZ_AUXX01000015.1"/>
</dbReference>
<feature type="transmembrane region" description="Helical" evidence="4">
    <location>
        <begin position="55"/>
        <end position="74"/>
    </location>
</feature>
<dbReference type="Pfam" id="PF00990">
    <property type="entry name" value="GGDEF"/>
    <property type="match status" value="1"/>
</dbReference>
<feature type="transmembrane region" description="Helical" evidence="4">
    <location>
        <begin position="107"/>
        <end position="124"/>
    </location>
</feature>
<evidence type="ECO:0000259" key="5">
    <source>
        <dbReference type="PROSITE" id="PS50887"/>
    </source>
</evidence>
<feature type="domain" description="GGDEF" evidence="5">
    <location>
        <begin position="230"/>
        <end position="363"/>
    </location>
</feature>
<evidence type="ECO:0000256" key="1">
    <source>
        <dbReference type="ARBA" id="ARBA00001946"/>
    </source>
</evidence>
<dbReference type="InterPro" id="IPR050469">
    <property type="entry name" value="Diguanylate_Cyclase"/>
</dbReference>
<feature type="transmembrane region" description="Helical" evidence="4">
    <location>
        <begin position="168"/>
        <end position="185"/>
    </location>
</feature>
<accession>A0A162B6I0</accession>
<evidence type="ECO:0000256" key="3">
    <source>
        <dbReference type="ARBA" id="ARBA00034247"/>
    </source>
</evidence>
<comment type="catalytic activity">
    <reaction evidence="3">
        <text>2 GTP = 3',3'-c-di-GMP + 2 diphosphate</text>
        <dbReference type="Rhea" id="RHEA:24898"/>
        <dbReference type="ChEBI" id="CHEBI:33019"/>
        <dbReference type="ChEBI" id="CHEBI:37565"/>
        <dbReference type="ChEBI" id="CHEBI:58805"/>
        <dbReference type="EC" id="2.7.7.65"/>
    </reaction>
</comment>
<keyword evidence="4" id="KW-0472">Membrane</keyword>
<feature type="transmembrane region" description="Helical" evidence="4">
    <location>
        <begin position="29"/>
        <end position="49"/>
    </location>
</feature>
<evidence type="ECO:0000256" key="4">
    <source>
        <dbReference type="SAM" id="Phobius"/>
    </source>
</evidence>
<dbReference type="FunFam" id="3.30.70.270:FF:000001">
    <property type="entry name" value="Diguanylate cyclase domain protein"/>
    <property type="match status" value="1"/>
</dbReference>
<feature type="transmembrane region" description="Helical" evidence="4">
    <location>
        <begin position="81"/>
        <end position="101"/>
    </location>
</feature>
<evidence type="ECO:0000313" key="6">
    <source>
        <dbReference type="EMBL" id="KZN67261.1"/>
    </source>
</evidence>
<feature type="transmembrane region" description="Helical" evidence="4">
    <location>
        <begin position="131"/>
        <end position="148"/>
    </location>
</feature>